<gene>
    <name evidence="2" type="ORF">PT974_10434</name>
</gene>
<reference evidence="2 3" key="1">
    <citation type="submission" date="2024-01" db="EMBL/GenBank/DDBJ databases">
        <title>Complete genome of Cladobotryum mycophilum ATHUM6906.</title>
        <authorList>
            <person name="Christinaki A.C."/>
            <person name="Myridakis A.I."/>
            <person name="Kouvelis V.N."/>
        </authorList>
    </citation>
    <scope>NUCLEOTIDE SEQUENCE [LARGE SCALE GENOMIC DNA]</scope>
    <source>
        <strain evidence="2 3">ATHUM6906</strain>
    </source>
</reference>
<dbReference type="InterPro" id="IPR051678">
    <property type="entry name" value="AGP_Transferase"/>
</dbReference>
<keyword evidence="3" id="KW-1185">Reference proteome</keyword>
<evidence type="ECO:0000313" key="3">
    <source>
        <dbReference type="Proteomes" id="UP001338125"/>
    </source>
</evidence>
<dbReference type="PANTHER" id="PTHR21310">
    <property type="entry name" value="AMINOGLYCOSIDE PHOSPHOTRANSFERASE-RELATED-RELATED"/>
    <property type="match status" value="1"/>
</dbReference>
<dbReference type="InterPro" id="IPR011009">
    <property type="entry name" value="Kinase-like_dom_sf"/>
</dbReference>
<name>A0ABR0SAQ7_9HYPO</name>
<dbReference type="Gene3D" id="3.90.1200.10">
    <property type="match status" value="1"/>
</dbReference>
<feature type="domain" description="Aminoglycoside phosphotransferase" evidence="1">
    <location>
        <begin position="78"/>
        <end position="317"/>
    </location>
</feature>
<dbReference type="EMBL" id="JAVFKD010000015">
    <property type="protein sequence ID" value="KAK5988936.1"/>
    <property type="molecule type" value="Genomic_DNA"/>
</dbReference>
<evidence type="ECO:0000259" key="1">
    <source>
        <dbReference type="Pfam" id="PF01636"/>
    </source>
</evidence>
<sequence>MGEANNKAHLPPALSEDAIRALITSLRLPCPEAIEPVQVTAEFHSIYFVHFAGSCAEEIAEEKAAAVAATAAAANEDGSVTLVLRVSGGHVPRRKTANEVAVMKWIREHSPSIPVPAVVRFDDSSDNAIGHEFTLLEKARGTSVDRMYPTLDEEAKLRLVRQLTDVLVEMNRHEWHHVGGLRLNGDGDGDGDGVVPGPVLEDTFWFAPDIADMWPEGESIDSLNPGGPYDSHSDFVRGYLGCFVHAIGVHSSLAWLRDLIPRLNGLMAKVPSLADSLDSTRLVLAHKDLHFANVMATPEGRLTAILDWEFATVVPALRWDPVRAFLWNGRYSDEASAEKERLRGLFERELEERGVPKWWGREEGGEEGTDVVETVWTVVRFVRALVEVCPRGQRADKVEEWKRAVEEALAKLGV</sequence>
<protein>
    <recommendedName>
        <fullName evidence="1">Aminoglycoside phosphotransferase domain-containing protein</fullName>
    </recommendedName>
</protein>
<accession>A0ABR0SAQ7</accession>
<organism evidence="2 3">
    <name type="scientific">Cladobotryum mycophilum</name>
    <dbReference type="NCBI Taxonomy" id="491253"/>
    <lineage>
        <taxon>Eukaryota</taxon>
        <taxon>Fungi</taxon>
        <taxon>Dikarya</taxon>
        <taxon>Ascomycota</taxon>
        <taxon>Pezizomycotina</taxon>
        <taxon>Sordariomycetes</taxon>
        <taxon>Hypocreomycetidae</taxon>
        <taxon>Hypocreales</taxon>
        <taxon>Hypocreaceae</taxon>
        <taxon>Cladobotryum</taxon>
    </lineage>
</organism>
<dbReference type="Pfam" id="PF01636">
    <property type="entry name" value="APH"/>
    <property type="match status" value="1"/>
</dbReference>
<dbReference type="Proteomes" id="UP001338125">
    <property type="component" value="Unassembled WGS sequence"/>
</dbReference>
<evidence type="ECO:0000313" key="2">
    <source>
        <dbReference type="EMBL" id="KAK5988936.1"/>
    </source>
</evidence>
<proteinExistence type="predicted"/>
<dbReference type="PANTHER" id="PTHR21310:SF15">
    <property type="entry name" value="AMINOGLYCOSIDE PHOSPHOTRANSFERASE DOMAIN-CONTAINING PROTEIN"/>
    <property type="match status" value="1"/>
</dbReference>
<dbReference type="InterPro" id="IPR002575">
    <property type="entry name" value="Aminoglycoside_PTrfase"/>
</dbReference>
<dbReference type="SUPFAM" id="SSF56112">
    <property type="entry name" value="Protein kinase-like (PK-like)"/>
    <property type="match status" value="1"/>
</dbReference>
<comment type="caution">
    <text evidence="2">The sequence shown here is derived from an EMBL/GenBank/DDBJ whole genome shotgun (WGS) entry which is preliminary data.</text>
</comment>